<organism evidence="1 2">
    <name type="scientific">Trichostrongylus colubriformis</name>
    <name type="common">Black scour worm</name>
    <dbReference type="NCBI Taxonomy" id="6319"/>
    <lineage>
        <taxon>Eukaryota</taxon>
        <taxon>Metazoa</taxon>
        <taxon>Ecdysozoa</taxon>
        <taxon>Nematoda</taxon>
        <taxon>Chromadorea</taxon>
        <taxon>Rhabditida</taxon>
        <taxon>Rhabditina</taxon>
        <taxon>Rhabditomorpha</taxon>
        <taxon>Strongyloidea</taxon>
        <taxon>Trichostrongylidae</taxon>
        <taxon>Trichostrongylus</taxon>
    </lineage>
</organism>
<dbReference type="EMBL" id="WIXE01011836">
    <property type="protein sequence ID" value="KAK5976469.1"/>
    <property type="molecule type" value="Genomic_DNA"/>
</dbReference>
<comment type="caution">
    <text evidence="1">The sequence shown here is derived from an EMBL/GenBank/DDBJ whole genome shotgun (WGS) entry which is preliminary data.</text>
</comment>
<reference evidence="1 2" key="1">
    <citation type="submission" date="2019-10" db="EMBL/GenBank/DDBJ databases">
        <title>Assembly and Annotation for the nematode Trichostrongylus colubriformis.</title>
        <authorList>
            <person name="Martin J."/>
        </authorList>
    </citation>
    <scope>NUCLEOTIDE SEQUENCE [LARGE SCALE GENOMIC DNA]</scope>
    <source>
        <strain evidence="1">G859</strain>
        <tissue evidence="1">Whole worm</tissue>
    </source>
</reference>
<evidence type="ECO:0000313" key="1">
    <source>
        <dbReference type="EMBL" id="KAK5976469.1"/>
    </source>
</evidence>
<accession>A0AAN8IIZ7</accession>
<gene>
    <name evidence="1" type="ORF">GCK32_020817</name>
</gene>
<name>A0AAN8IIZ7_TRICO</name>
<proteinExistence type="predicted"/>
<protein>
    <submittedName>
        <fullName evidence="1">Uncharacterized protein</fullName>
    </submittedName>
</protein>
<dbReference type="Proteomes" id="UP001331761">
    <property type="component" value="Unassembled WGS sequence"/>
</dbReference>
<sequence>MSTVATCKANLTKAITAWETVRGKIPASLLQPIAAPADVTCVELEERQATIEALLSRVRVALRTLAYRRQALLNVLKSSSAQDEDVEACESYDQKARADAAITAAEAISASLTSLLDEVK</sequence>
<dbReference type="AlphaFoldDB" id="A0AAN8IIZ7"/>
<keyword evidence="2" id="KW-1185">Reference proteome</keyword>
<evidence type="ECO:0000313" key="2">
    <source>
        <dbReference type="Proteomes" id="UP001331761"/>
    </source>
</evidence>